<dbReference type="InterPro" id="IPR001509">
    <property type="entry name" value="Epimerase_deHydtase"/>
</dbReference>
<evidence type="ECO:0000313" key="6">
    <source>
        <dbReference type="Proteomes" id="UP000256964"/>
    </source>
</evidence>
<organism evidence="5 6">
    <name type="scientific">Lentinus brumalis</name>
    <dbReference type="NCBI Taxonomy" id="2498619"/>
    <lineage>
        <taxon>Eukaryota</taxon>
        <taxon>Fungi</taxon>
        <taxon>Dikarya</taxon>
        <taxon>Basidiomycota</taxon>
        <taxon>Agaricomycotina</taxon>
        <taxon>Agaricomycetes</taxon>
        <taxon>Polyporales</taxon>
        <taxon>Polyporaceae</taxon>
        <taxon>Lentinus</taxon>
    </lineage>
</organism>
<sequence length="1015" mass="112928">MLSKEDLILITGGHGFIGGHIARRLHAEDYRLRVADIVPYPSSGQPAVGEAVVGNLCDPLICAEAVRGVSVVLHFAATMGGMGIIHADNDFIIYQENHTMTLNLLAASKAAGVRGFFYASSACVYPQSLQATGTDVSLSEGDVWKDPPPHPQGLYGLEKLVSELVLSQHASLLQIRIARFHNVFGPWGTWYGGREKAPAAVLRKAIAAQLIGDLSVELWGDGTQRRSFCFIDDAVEAVLRLLASDCSTPVNIGSEHAVSIQRLADMAVEVAGLDPHTISYHHLLERPLGVSSRNSDNTFVRATLGWEPEFTLAEGMRSTGEWIRGEIEARASSLGEPERATFLRTLQKSDMVNLAADAITFAILLPITSRGSRTQQDCLDNLARFARSLRTTTADDVSRLGERYRVRVYLAIDEDDAFLWQLGGENAAEPILRDHGFADVTTLPPCAHPRGHVCALWRDAARRAYEDKCDYYVLMGDDVVLQDANWMSCIHRTFTELSVQDHDLRLPHGVGCVAFTDMSFPGMPTFPVVHRTHLDIFHGEVVPDAFTNQDGDPFLYQLYRRWGASTMIPSRIHNGLGGSSAARYNKTHATGWTFRPLDNATNVVAAWMRCRDPEPELARKLTLDVVIPCYRVDMHYIDAFLSLRPSPTCEVMFIIIVDNPCSPHIHELLEKYGRRPDVRIRINAKNLGASASRNRGLQESAAEWVHFLDDDVTPESGLLVEAENAIRAHPDAAGFVGSAYFPSADTIFTAAVHLAGVTFFWDIAEKISEDVPWGVTANLIARRNVLDGVVFSLQFPKTGGGEDIDYCRRKRDFSVAEGHKPFYSAPNVKVTHPWWSGGRRSYWRFYMWSKGDGGLMRLYPEHSYRDITPNAAESLLVCCLVMFAGCIVVAFDLSRGLRILRAGPILALSILLSNVTHDILRHLALHPDRVRHMWTTVRGVRWLCAIIEGAFIRIFSEWGRLVGLWERGEYTLIGMRFDWFCGVWGDAPAREEMMNNQVRAALTIIQSALVFSFLC</sequence>
<gene>
    <name evidence="5" type="ORF">OH76DRAFT_1343909</name>
</gene>
<dbReference type="Proteomes" id="UP000256964">
    <property type="component" value="Unassembled WGS sequence"/>
</dbReference>
<dbReference type="OrthoDB" id="331544at2759"/>
<dbReference type="AlphaFoldDB" id="A0A371DK95"/>
<protein>
    <submittedName>
        <fullName evidence="5">NAD-dependent epimerase/dehydratase</fullName>
    </submittedName>
</protein>
<dbReference type="InterPro" id="IPR036291">
    <property type="entry name" value="NAD(P)-bd_dom_sf"/>
</dbReference>
<keyword evidence="2" id="KW-0520">NAD</keyword>
<dbReference type="Gene3D" id="3.90.25.10">
    <property type="entry name" value="UDP-galactose 4-epimerase, domain 1"/>
    <property type="match status" value="1"/>
</dbReference>
<proteinExistence type="inferred from homology"/>
<dbReference type="Gene3D" id="3.40.50.720">
    <property type="entry name" value="NAD(P)-binding Rossmann-like Domain"/>
    <property type="match status" value="1"/>
</dbReference>
<dbReference type="PANTHER" id="PTHR43574">
    <property type="entry name" value="EPIMERASE-RELATED"/>
    <property type="match status" value="1"/>
</dbReference>
<evidence type="ECO:0000256" key="1">
    <source>
        <dbReference type="ARBA" id="ARBA00007637"/>
    </source>
</evidence>
<feature type="domain" description="NAD-dependent epimerase/dehydratase" evidence="4">
    <location>
        <begin position="8"/>
        <end position="253"/>
    </location>
</feature>
<dbReference type="SUPFAM" id="SSF51735">
    <property type="entry name" value="NAD(P)-binding Rossmann-fold domains"/>
    <property type="match status" value="1"/>
</dbReference>
<evidence type="ECO:0000313" key="5">
    <source>
        <dbReference type="EMBL" id="RDX52961.1"/>
    </source>
</evidence>
<name>A0A371DK95_9APHY</name>
<feature type="domain" description="Glycosyltransferase 2-like" evidence="3">
    <location>
        <begin position="625"/>
        <end position="732"/>
    </location>
</feature>
<dbReference type="Pfam" id="PF01370">
    <property type="entry name" value="Epimerase"/>
    <property type="match status" value="1"/>
</dbReference>
<dbReference type="EMBL" id="KZ857388">
    <property type="protein sequence ID" value="RDX52961.1"/>
    <property type="molecule type" value="Genomic_DNA"/>
</dbReference>
<accession>A0A371DK95</accession>
<evidence type="ECO:0000256" key="2">
    <source>
        <dbReference type="ARBA" id="ARBA00023027"/>
    </source>
</evidence>
<evidence type="ECO:0000259" key="4">
    <source>
        <dbReference type="Pfam" id="PF01370"/>
    </source>
</evidence>
<dbReference type="InterPro" id="IPR029044">
    <property type="entry name" value="Nucleotide-diphossugar_trans"/>
</dbReference>
<keyword evidence="6" id="KW-1185">Reference proteome</keyword>
<dbReference type="InterPro" id="IPR001173">
    <property type="entry name" value="Glyco_trans_2-like"/>
</dbReference>
<reference evidence="5 6" key="1">
    <citation type="journal article" date="2018" name="Biotechnol. Biofuels">
        <title>Integrative visual omics of the white-rot fungus Polyporus brumalis exposes the biotechnological potential of its oxidative enzymes for delignifying raw plant biomass.</title>
        <authorList>
            <person name="Miyauchi S."/>
            <person name="Rancon A."/>
            <person name="Drula E."/>
            <person name="Hage H."/>
            <person name="Chaduli D."/>
            <person name="Favel A."/>
            <person name="Grisel S."/>
            <person name="Henrissat B."/>
            <person name="Herpoel-Gimbert I."/>
            <person name="Ruiz-Duenas F.J."/>
            <person name="Chevret D."/>
            <person name="Hainaut M."/>
            <person name="Lin J."/>
            <person name="Wang M."/>
            <person name="Pangilinan J."/>
            <person name="Lipzen A."/>
            <person name="Lesage-Meessen L."/>
            <person name="Navarro D."/>
            <person name="Riley R."/>
            <person name="Grigoriev I.V."/>
            <person name="Zhou S."/>
            <person name="Raouche S."/>
            <person name="Rosso M.N."/>
        </authorList>
    </citation>
    <scope>NUCLEOTIDE SEQUENCE [LARGE SCALE GENOMIC DNA]</scope>
    <source>
        <strain evidence="5 6">BRFM 1820</strain>
    </source>
</reference>
<dbReference type="CDD" id="cd00761">
    <property type="entry name" value="Glyco_tranf_GTA_type"/>
    <property type="match status" value="1"/>
</dbReference>
<dbReference type="SUPFAM" id="SSF53448">
    <property type="entry name" value="Nucleotide-diphospho-sugar transferases"/>
    <property type="match status" value="1"/>
</dbReference>
<evidence type="ECO:0000259" key="3">
    <source>
        <dbReference type="Pfam" id="PF00535"/>
    </source>
</evidence>
<dbReference type="Gene3D" id="3.90.550.10">
    <property type="entry name" value="Spore Coat Polysaccharide Biosynthesis Protein SpsA, Chain A"/>
    <property type="match status" value="1"/>
</dbReference>
<dbReference type="STRING" id="139420.A0A371DK95"/>
<dbReference type="Pfam" id="PF00535">
    <property type="entry name" value="Glycos_transf_2"/>
    <property type="match status" value="1"/>
</dbReference>
<comment type="similarity">
    <text evidence="1">Belongs to the NAD(P)-dependent epimerase/dehydratase family.</text>
</comment>